<dbReference type="EC" id="1.8.1.4" evidence="3"/>
<dbReference type="InterPro" id="IPR023753">
    <property type="entry name" value="FAD/NAD-binding_dom"/>
</dbReference>
<evidence type="ECO:0000256" key="9">
    <source>
        <dbReference type="ARBA" id="ARBA00023284"/>
    </source>
</evidence>
<dbReference type="PRINTS" id="PR00411">
    <property type="entry name" value="PNDRDTASEI"/>
</dbReference>
<comment type="cofactor">
    <cofactor evidence="1">
        <name>FAD</name>
        <dbReference type="ChEBI" id="CHEBI:57692"/>
    </cofactor>
</comment>
<keyword evidence="9 12" id="KW-0676">Redox-active center</keyword>
<proteinExistence type="inferred from homology"/>
<comment type="catalytic activity">
    <reaction evidence="11">
        <text>N(6)-[(R)-dihydrolipoyl]-L-lysyl-[protein] + NAD(+) = N(6)-[(R)-lipoyl]-L-lysyl-[protein] + NADH + H(+)</text>
        <dbReference type="Rhea" id="RHEA:15045"/>
        <dbReference type="Rhea" id="RHEA-COMP:10474"/>
        <dbReference type="Rhea" id="RHEA-COMP:10475"/>
        <dbReference type="ChEBI" id="CHEBI:15378"/>
        <dbReference type="ChEBI" id="CHEBI:57540"/>
        <dbReference type="ChEBI" id="CHEBI:57945"/>
        <dbReference type="ChEBI" id="CHEBI:83099"/>
        <dbReference type="ChEBI" id="CHEBI:83100"/>
        <dbReference type="EC" id="1.8.1.4"/>
    </reaction>
</comment>
<dbReference type="SUPFAM" id="SSF51905">
    <property type="entry name" value="FAD/NAD(P)-binding domain"/>
    <property type="match status" value="1"/>
</dbReference>
<evidence type="ECO:0000256" key="8">
    <source>
        <dbReference type="ARBA" id="ARBA00023157"/>
    </source>
</evidence>
<evidence type="ECO:0000256" key="7">
    <source>
        <dbReference type="ARBA" id="ARBA00023027"/>
    </source>
</evidence>
<dbReference type="GO" id="GO:0045252">
    <property type="term" value="C:oxoglutarate dehydrogenase complex"/>
    <property type="evidence" value="ECO:0007669"/>
    <property type="project" value="TreeGrafter"/>
</dbReference>
<evidence type="ECO:0000256" key="12">
    <source>
        <dbReference type="RuleBase" id="RU003691"/>
    </source>
</evidence>
<keyword evidence="8" id="KW-1015">Disulfide bond</keyword>
<evidence type="ECO:0000256" key="5">
    <source>
        <dbReference type="ARBA" id="ARBA00022827"/>
    </source>
</evidence>
<dbReference type="SUPFAM" id="SSF55424">
    <property type="entry name" value="FAD/NAD-linked reductases, dimerisation (C-terminal) domain"/>
    <property type="match status" value="1"/>
</dbReference>
<dbReference type="OrthoDB" id="361797at2759"/>
<reference evidence="15 16" key="1">
    <citation type="submission" date="2015-09" db="EMBL/GenBank/DDBJ databases">
        <title>Draft genome of the parasitic nematode Teladorsagia circumcincta isolate WARC Sus (inbred).</title>
        <authorList>
            <person name="Mitreva M."/>
        </authorList>
    </citation>
    <scope>NUCLEOTIDE SEQUENCE [LARGE SCALE GENOMIC DNA]</scope>
    <source>
        <strain evidence="15 16">S</strain>
    </source>
</reference>
<protein>
    <recommendedName>
        <fullName evidence="3">dihydrolipoyl dehydrogenase</fullName>
        <ecNumber evidence="3">1.8.1.4</ecNumber>
    </recommendedName>
    <alternativeName>
        <fullName evidence="10">Dihydrolipoamide dehydrogenase</fullName>
    </alternativeName>
</protein>
<dbReference type="Gene3D" id="3.50.50.60">
    <property type="entry name" value="FAD/NAD(P)-binding domain"/>
    <property type="match status" value="3"/>
</dbReference>
<feature type="domain" description="FAD/NAD(P)-binding" evidence="14">
    <location>
        <begin position="134"/>
        <end position="274"/>
    </location>
</feature>
<dbReference type="InterPro" id="IPR050151">
    <property type="entry name" value="Class-I_Pyr_Nuc-Dis_Oxidored"/>
</dbReference>
<dbReference type="InterPro" id="IPR004099">
    <property type="entry name" value="Pyr_nucl-diS_OxRdtase_dimer"/>
</dbReference>
<dbReference type="Proteomes" id="UP000230423">
    <property type="component" value="Unassembled WGS sequence"/>
</dbReference>
<name>A0A2G9U228_TELCI</name>
<gene>
    <name evidence="15" type="ORF">TELCIR_14070</name>
</gene>
<evidence type="ECO:0000256" key="2">
    <source>
        <dbReference type="ARBA" id="ARBA00007532"/>
    </source>
</evidence>
<dbReference type="PANTHER" id="PTHR22912">
    <property type="entry name" value="DISULFIDE OXIDOREDUCTASE"/>
    <property type="match status" value="1"/>
</dbReference>
<sequence length="414" mass="44734">MKTICVEKDPTLGGTCLNVGCIPSKSLLNNSHYYRMAQHDFANRGIKVSPSLDLTKMMEAKSSSVKALTGGIVALFKANKVGHIEGVGTITGPNQVQVKKNDGSVETVNTRNILIATGSEVTPFPGIPIDEEKGSVWQRLGAQVTAVEFLEHIGGFGIDMEIAKNFQRILAKQGMKFLLNTKVMAAQKKGDNINVDIEGAKDGKKQTLDCDVLMVCIGRRPYTKDLGAENVGIQLDDKGRVPVNERFQTKVPSIYAIGDCIAGPMLAHKAEDEGILCVEGICGGPVHIDYNCIPSVIYTHPEVAWVGKPEEQLKKENVEYKVGKFPFIANSRAKTNFDTEGFVKVLADKQTDRMLGVHIIGANAGEMIAEACLALEYGASAEDVARVCHAHPTLSEAFREANLAAYCGKAINSI</sequence>
<evidence type="ECO:0000256" key="11">
    <source>
        <dbReference type="ARBA" id="ARBA00049187"/>
    </source>
</evidence>
<feature type="domain" description="Pyridine nucleotide-disulphide oxidoreductase dimerisation" evidence="13">
    <location>
        <begin position="293"/>
        <end position="401"/>
    </location>
</feature>
<dbReference type="GO" id="GO:0004148">
    <property type="term" value="F:dihydrolipoyl dehydrogenase (NADH) activity"/>
    <property type="evidence" value="ECO:0007669"/>
    <property type="project" value="UniProtKB-EC"/>
</dbReference>
<evidence type="ECO:0000313" key="15">
    <source>
        <dbReference type="EMBL" id="PIO64307.1"/>
    </source>
</evidence>
<dbReference type="GO" id="GO:0050660">
    <property type="term" value="F:flavin adenine dinucleotide binding"/>
    <property type="evidence" value="ECO:0007669"/>
    <property type="project" value="TreeGrafter"/>
</dbReference>
<organism evidence="15 16">
    <name type="scientific">Teladorsagia circumcincta</name>
    <name type="common">Brown stomach worm</name>
    <name type="synonym">Ostertagia circumcincta</name>
    <dbReference type="NCBI Taxonomy" id="45464"/>
    <lineage>
        <taxon>Eukaryota</taxon>
        <taxon>Metazoa</taxon>
        <taxon>Ecdysozoa</taxon>
        <taxon>Nematoda</taxon>
        <taxon>Chromadorea</taxon>
        <taxon>Rhabditida</taxon>
        <taxon>Rhabditina</taxon>
        <taxon>Rhabditomorpha</taxon>
        <taxon>Strongyloidea</taxon>
        <taxon>Trichostrongylidae</taxon>
        <taxon>Teladorsagia</taxon>
    </lineage>
</organism>
<feature type="domain" description="FAD/NAD(P)-binding" evidence="14">
    <location>
        <begin position="2"/>
        <end position="128"/>
    </location>
</feature>
<dbReference type="AlphaFoldDB" id="A0A2G9U228"/>
<evidence type="ECO:0000313" key="16">
    <source>
        <dbReference type="Proteomes" id="UP000230423"/>
    </source>
</evidence>
<dbReference type="Pfam" id="PF02852">
    <property type="entry name" value="Pyr_redox_dim"/>
    <property type="match status" value="1"/>
</dbReference>
<dbReference type="InterPro" id="IPR036188">
    <property type="entry name" value="FAD/NAD-bd_sf"/>
</dbReference>
<dbReference type="EMBL" id="KZ350018">
    <property type="protein sequence ID" value="PIO64307.1"/>
    <property type="molecule type" value="Genomic_DNA"/>
</dbReference>
<dbReference type="PROSITE" id="PS00076">
    <property type="entry name" value="PYRIDINE_REDOX_1"/>
    <property type="match status" value="1"/>
</dbReference>
<evidence type="ECO:0000256" key="3">
    <source>
        <dbReference type="ARBA" id="ARBA00012608"/>
    </source>
</evidence>
<keyword evidence="4 12" id="KW-0285">Flavoprotein</keyword>
<dbReference type="PANTHER" id="PTHR22912:SF151">
    <property type="entry name" value="DIHYDROLIPOYL DEHYDROGENASE, MITOCHONDRIAL"/>
    <property type="match status" value="1"/>
</dbReference>
<accession>A0A2G9U228</accession>
<dbReference type="PRINTS" id="PR00368">
    <property type="entry name" value="FADPNR"/>
</dbReference>
<evidence type="ECO:0000259" key="13">
    <source>
        <dbReference type="Pfam" id="PF02852"/>
    </source>
</evidence>
<dbReference type="GO" id="GO:0005739">
    <property type="term" value="C:mitochondrion"/>
    <property type="evidence" value="ECO:0007669"/>
    <property type="project" value="TreeGrafter"/>
</dbReference>
<dbReference type="Pfam" id="PF07992">
    <property type="entry name" value="Pyr_redox_2"/>
    <property type="match status" value="2"/>
</dbReference>
<dbReference type="InterPro" id="IPR016156">
    <property type="entry name" value="FAD/NAD-linked_Rdtase_dimer_sf"/>
</dbReference>
<evidence type="ECO:0000256" key="6">
    <source>
        <dbReference type="ARBA" id="ARBA00023002"/>
    </source>
</evidence>
<evidence type="ECO:0000256" key="4">
    <source>
        <dbReference type="ARBA" id="ARBA00022630"/>
    </source>
</evidence>
<comment type="similarity">
    <text evidence="2 12">Belongs to the class-I pyridine nucleotide-disulfide oxidoreductase family.</text>
</comment>
<evidence type="ECO:0000259" key="14">
    <source>
        <dbReference type="Pfam" id="PF07992"/>
    </source>
</evidence>
<evidence type="ECO:0000256" key="10">
    <source>
        <dbReference type="ARBA" id="ARBA00031281"/>
    </source>
</evidence>
<dbReference type="InterPro" id="IPR012999">
    <property type="entry name" value="Pyr_OxRdtase_I_AS"/>
</dbReference>
<dbReference type="Gene3D" id="3.30.390.30">
    <property type="match status" value="1"/>
</dbReference>
<keyword evidence="6 12" id="KW-0560">Oxidoreductase</keyword>
<dbReference type="GO" id="GO:0006103">
    <property type="term" value="P:2-oxoglutarate metabolic process"/>
    <property type="evidence" value="ECO:0007669"/>
    <property type="project" value="TreeGrafter"/>
</dbReference>
<keyword evidence="16" id="KW-1185">Reference proteome</keyword>
<dbReference type="FunFam" id="3.30.390.30:FF:000001">
    <property type="entry name" value="Dihydrolipoyl dehydrogenase"/>
    <property type="match status" value="1"/>
</dbReference>
<keyword evidence="7" id="KW-0520">NAD</keyword>
<evidence type="ECO:0000256" key="1">
    <source>
        <dbReference type="ARBA" id="ARBA00001974"/>
    </source>
</evidence>
<keyword evidence="5 12" id="KW-0274">FAD</keyword>